<accession>A0AAD6IB15</accession>
<feature type="domain" description="EGF-like" evidence="4">
    <location>
        <begin position="583"/>
        <end position="620"/>
    </location>
</feature>
<evidence type="ECO:0000313" key="6">
    <source>
        <dbReference type="Proteomes" id="UP001219568"/>
    </source>
</evidence>
<feature type="compositionally biased region" description="Pro residues" evidence="2">
    <location>
        <begin position="183"/>
        <end position="193"/>
    </location>
</feature>
<organism evidence="5 6">
    <name type="scientific">Penicillium canescens</name>
    <dbReference type="NCBI Taxonomy" id="5083"/>
    <lineage>
        <taxon>Eukaryota</taxon>
        <taxon>Fungi</taxon>
        <taxon>Dikarya</taxon>
        <taxon>Ascomycota</taxon>
        <taxon>Pezizomycotina</taxon>
        <taxon>Eurotiomycetes</taxon>
        <taxon>Eurotiomycetidae</taxon>
        <taxon>Eurotiales</taxon>
        <taxon>Aspergillaceae</taxon>
        <taxon>Penicillium</taxon>
    </lineage>
</organism>
<keyword evidence="3" id="KW-1133">Transmembrane helix</keyword>
<protein>
    <recommendedName>
        <fullName evidence="4">EGF-like domain-containing protein</fullName>
    </recommendedName>
</protein>
<feature type="compositionally biased region" description="Low complexity" evidence="2">
    <location>
        <begin position="249"/>
        <end position="260"/>
    </location>
</feature>
<evidence type="ECO:0000256" key="1">
    <source>
        <dbReference type="PROSITE-ProRule" id="PRU00076"/>
    </source>
</evidence>
<dbReference type="PROSITE" id="PS00022">
    <property type="entry name" value="EGF_1"/>
    <property type="match status" value="1"/>
</dbReference>
<dbReference type="Gene3D" id="2.10.25.10">
    <property type="entry name" value="Laminin"/>
    <property type="match status" value="1"/>
</dbReference>
<dbReference type="PANTHER" id="PTHR17178">
    <property type="entry name" value="SECRETORY GRANULE PROTEOGLYCAN CORE PROTEIN"/>
    <property type="match status" value="1"/>
</dbReference>
<evidence type="ECO:0000256" key="2">
    <source>
        <dbReference type="SAM" id="MobiDB-lite"/>
    </source>
</evidence>
<keyword evidence="3" id="KW-0472">Membrane</keyword>
<feature type="disulfide bond" evidence="1">
    <location>
        <begin position="610"/>
        <end position="619"/>
    </location>
</feature>
<feature type="compositionally biased region" description="Polar residues" evidence="2">
    <location>
        <begin position="171"/>
        <end position="180"/>
    </location>
</feature>
<dbReference type="Proteomes" id="UP001219568">
    <property type="component" value="Unassembled WGS sequence"/>
</dbReference>
<dbReference type="PANTHER" id="PTHR17178:SF0">
    <property type="entry name" value="SERGLYCIN"/>
    <property type="match status" value="1"/>
</dbReference>
<feature type="region of interest" description="Disordered" evidence="2">
    <location>
        <begin position="350"/>
        <end position="386"/>
    </location>
</feature>
<evidence type="ECO:0000313" key="5">
    <source>
        <dbReference type="EMBL" id="KAJ6038739.1"/>
    </source>
</evidence>
<comment type="caution">
    <text evidence="1">Lacks conserved residue(s) required for the propagation of feature annotation.</text>
</comment>
<feature type="region of interest" description="Disordered" evidence="2">
    <location>
        <begin position="401"/>
        <end position="422"/>
    </location>
</feature>
<evidence type="ECO:0000256" key="3">
    <source>
        <dbReference type="SAM" id="Phobius"/>
    </source>
</evidence>
<evidence type="ECO:0000259" key="4">
    <source>
        <dbReference type="PROSITE" id="PS50026"/>
    </source>
</evidence>
<keyword evidence="6" id="KW-1185">Reference proteome</keyword>
<reference evidence="5" key="2">
    <citation type="submission" date="2023-01" db="EMBL/GenBank/DDBJ databases">
        <authorList>
            <person name="Petersen C."/>
        </authorList>
    </citation>
    <scope>NUCLEOTIDE SEQUENCE</scope>
    <source>
        <strain evidence="5">IBT 15450</strain>
    </source>
</reference>
<dbReference type="AlphaFoldDB" id="A0AAD6IB15"/>
<name>A0AAD6IB15_PENCN</name>
<feature type="compositionally biased region" description="Pro residues" evidence="2">
    <location>
        <begin position="81"/>
        <end position="92"/>
    </location>
</feature>
<keyword evidence="3" id="KW-0812">Transmembrane</keyword>
<feature type="compositionally biased region" description="Basic and acidic residues" evidence="2">
    <location>
        <begin position="370"/>
        <end position="382"/>
    </location>
</feature>
<dbReference type="PROSITE" id="PS01186">
    <property type="entry name" value="EGF_2"/>
    <property type="match status" value="1"/>
</dbReference>
<sequence>MSAPTYGPGPRPSGDIDRKGSVKHARQLLEAGVRPERASPSNLMRQSPLPRDISHRTQCPLPDSGLPPNPIYHHPRYLLPQGPPPQSPPRPSEMPSRQSQIPSPSIYSERDGQDSETSSNITSSPPRSFSQLQPPPPLQPRRPLKAEPPVSPTSTVDMSPRISIATDDLFRQSTASSTASIPDVPPFPPPALPLEPHGSQDPFQRTAGLVTPPNARRSPRAQSSVAPIPEDLTDPRFTKGSFASSQAIPSSWGSGPPESEILGAYLDIESDDDEPRPSSKEENATLVRSASLGNRGKPTMRTILKSNPTPVVAIPDAPPTPKEHSNKAAAVDAAAGVGAGAAANQMLYPPSNLRKASTSTASSDSLNGIDPEKRPFTQHEQHSSSYSAALQKEIEVFGGDLPRAAPTMSDKRPGSRKPPALNMGALRDAEARGSLSSLSDLIRRATKLASNLDHGRTASRADLATVGEAGFKSAMRNGEKRRRNSVPLSDILASFPPPSLRTPEGRGSWPIFFGRSKLRNIEQPNPNDDEPNAPKRKKTCLGMSRKVFVILCIIIFIIFFIIVILAVLLPVFLFAVPREKANKDAACANSNPCKNGGISVSSVSECSCVCSNGYTGSQCTVENDGSCTTHAILSGTSTKNATMGSSLANLFDESKRKFDITLDAYTIMALFSMNNISCKTENALVAFSDVETTNSTSSSNSRRSLDMLADPIPSEKNYASSPIVTSSPTPVLASRAEATVNGILCDDAAPSMSAIKPDHAPDSTATGTATMINFQPSSTAEASAAASTATATAVPSEVVEFSQVAVLYILQKTGSLNSAMASGDHIQGYLVDPYTNSTHPSMKEGAFTLDFKNLTITLPNSTVTAQ</sequence>
<reference evidence="5" key="1">
    <citation type="journal article" date="2023" name="IMA Fungus">
        <title>Comparative genomic study of the Penicillium genus elucidates a diverse pangenome and 15 lateral gene transfer events.</title>
        <authorList>
            <person name="Petersen C."/>
            <person name="Sorensen T."/>
            <person name="Nielsen M.R."/>
            <person name="Sondergaard T.E."/>
            <person name="Sorensen J.L."/>
            <person name="Fitzpatrick D.A."/>
            <person name="Frisvad J.C."/>
            <person name="Nielsen K.L."/>
        </authorList>
    </citation>
    <scope>NUCLEOTIDE SEQUENCE</scope>
    <source>
        <strain evidence="5">IBT 15450</strain>
    </source>
</reference>
<keyword evidence="1" id="KW-1015">Disulfide bond</keyword>
<proteinExistence type="predicted"/>
<dbReference type="PROSITE" id="PS50026">
    <property type="entry name" value="EGF_3"/>
    <property type="match status" value="1"/>
</dbReference>
<feature type="compositionally biased region" description="Low complexity" evidence="2">
    <location>
        <begin position="93"/>
        <end position="107"/>
    </location>
</feature>
<dbReference type="InterPro" id="IPR000742">
    <property type="entry name" value="EGF"/>
</dbReference>
<feature type="compositionally biased region" description="Polar residues" evidence="2">
    <location>
        <begin position="354"/>
        <end position="366"/>
    </location>
</feature>
<gene>
    <name evidence="5" type="ORF">N7460_007456</name>
</gene>
<keyword evidence="1" id="KW-0245">EGF-like domain</keyword>
<feature type="region of interest" description="Disordered" evidence="2">
    <location>
        <begin position="1"/>
        <end position="331"/>
    </location>
</feature>
<dbReference type="EMBL" id="JAQJZL010000008">
    <property type="protein sequence ID" value="KAJ6038739.1"/>
    <property type="molecule type" value="Genomic_DNA"/>
</dbReference>
<feature type="transmembrane region" description="Helical" evidence="3">
    <location>
        <begin position="547"/>
        <end position="576"/>
    </location>
</feature>
<comment type="caution">
    <text evidence="5">The sequence shown here is derived from an EMBL/GenBank/DDBJ whole genome shotgun (WGS) entry which is preliminary data.</text>
</comment>